<dbReference type="AlphaFoldDB" id="A0A7S0AU60"/>
<name>A0A7S0AU60_9DINO</name>
<accession>A0A7S0AU60</accession>
<feature type="compositionally biased region" description="Low complexity" evidence="1">
    <location>
        <begin position="27"/>
        <end position="48"/>
    </location>
</feature>
<reference evidence="2" key="1">
    <citation type="submission" date="2021-01" db="EMBL/GenBank/DDBJ databases">
        <authorList>
            <person name="Corre E."/>
            <person name="Pelletier E."/>
            <person name="Niang G."/>
            <person name="Scheremetjew M."/>
            <person name="Finn R."/>
            <person name="Kale V."/>
            <person name="Holt S."/>
            <person name="Cochrane G."/>
            <person name="Meng A."/>
            <person name="Brown T."/>
            <person name="Cohen L."/>
        </authorList>
    </citation>
    <scope>NUCLEOTIDE SEQUENCE</scope>
    <source>
        <strain evidence="2">Pbaha01</strain>
    </source>
</reference>
<evidence type="ECO:0000256" key="1">
    <source>
        <dbReference type="SAM" id="MobiDB-lite"/>
    </source>
</evidence>
<organism evidence="2">
    <name type="scientific">Pyrodinium bahamense</name>
    <dbReference type="NCBI Taxonomy" id="73915"/>
    <lineage>
        <taxon>Eukaryota</taxon>
        <taxon>Sar</taxon>
        <taxon>Alveolata</taxon>
        <taxon>Dinophyceae</taxon>
        <taxon>Gonyaulacales</taxon>
        <taxon>Pyrocystaceae</taxon>
        <taxon>Pyrodinium</taxon>
    </lineage>
</organism>
<proteinExistence type="predicted"/>
<dbReference type="EMBL" id="HBEG01035199">
    <property type="protein sequence ID" value="CAD8373806.1"/>
    <property type="molecule type" value="Transcribed_RNA"/>
</dbReference>
<sequence length="244" mass="24300">MARVMAAGPLRGNGFLEASPVRGEPCGAGLPPRSRAAARGGAPTAQDASPRRRGRAAASPRDRLLLWLLGEETYRHAGSLEQSVIVALFCTLAASLLFTVAHSCLHPGGACAAERSRRLLYEEEAARLHEAIEVLRAGAVAAPPASAAVAHRVAEDLPSPRADAAPTAAAAAAATPPAAAAAAAPLPPLWGPVLPPPEAAALTAPLAGGRGPRLPGAQLRGAASAAAAAALSGRAAAAAAERAR</sequence>
<gene>
    <name evidence="2" type="ORF">PBAH0796_LOCUS21539</name>
</gene>
<evidence type="ECO:0000313" key="2">
    <source>
        <dbReference type="EMBL" id="CAD8373806.1"/>
    </source>
</evidence>
<protein>
    <submittedName>
        <fullName evidence="2">Uncharacterized protein</fullName>
    </submittedName>
</protein>
<feature type="region of interest" description="Disordered" evidence="1">
    <location>
        <begin position="23"/>
        <end position="57"/>
    </location>
</feature>